<reference evidence="2 3" key="1">
    <citation type="submission" date="2015-10" db="EMBL/GenBank/DDBJ databases">
        <title>Draft genome sequence of Novosphingobium fuchskuhlense DSM 25065 isolated from a surface water sample of the southwest basin of Lake Grosse Fuchskuhle.</title>
        <authorList>
            <person name="Ruckert C."/>
            <person name="Winkler A."/>
            <person name="Glaeser J."/>
            <person name="Grossart H.-P."/>
            <person name="Kalinowski J."/>
            <person name="Glaeser S."/>
        </authorList>
    </citation>
    <scope>NUCLEOTIDE SEQUENCE [LARGE SCALE GENOMIC DNA]</scope>
    <source>
        <strain evidence="2 3">FNE08-7</strain>
    </source>
</reference>
<dbReference type="AlphaFoldDB" id="A0A117UU54"/>
<proteinExistence type="predicted"/>
<dbReference type="EMBL" id="LLZS01000008">
    <property type="protein sequence ID" value="KUR70914.1"/>
    <property type="molecule type" value="Genomic_DNA"/>
</dbReference>
<dbReference type="InterPro" id="IPR021333">
    <property type="entry name" value="DUF2946"/>
</dbReference>
<dbReference type="OrthoDB" id="7511204at2"/>
<dbReference type="Proteomes" id="UP000058012">
    <property type="component" value="Unassembled WGS sequence"/>
</dbReference>
<evidence type="ECO:0000313" key="3">
    <source>
        <dbReference type="Proteomes" id="UP000058012"/>
    </source>
</evidence>
<name>A0A117UU54_9SPHN</name>
<dbReference type="STRING" id="1117702.AQZ52_13955"/>
<dbReference type="Pfam" id="PF11162">
    <property type="entry name" value="DUF2946"/>
    <property type="match status" value="1"/>
</dbReference>
<gene>
    <name evidence="2" type="ORF">AQZ52_13955</name>
</gene>
<sequence length="132" mass="13830">MQTLRVFFRGHYRLAMLLACLALVLKAAVPSGYMVGSQGRSLTILVCGDVSGDHLTKQITIPASGKSDGQAKAGDTCPYASLSFASLEGGLPPFIALAIAFLLLLGFAPVRMPSLAGTRHVRPPLRGPPALI</sequence>
<comment type="caution">
    <text evidence="2">The sequence shown here is derived from an EMBL/GenBank/DDBJ whole genome shotgun (WGS) entry which is preliminary data.</text>
</comment>
<evidence type="ECO:0008006" key="4">
    <source>
        <dbReference type="Google" id="ProtNLM"/>
    </source>
</evidence>
<protein>
    <recommendedName>
        <fullName evidence="4">DUF2946 domain-containing protein</fullName>
    </recommendedName>
</protein>
<keyword evidence="1" id="KW-0812">Transmembrane</keyword>
<evidence type="ECO:0000313" key="2">
    <source>
        <dbReference type="EMBL" id="KUR70914.1"/>
    </source>
</evidence>
<evidence type="ECO:0000256" key="1">
    <source>
        <dbReference type="SAM" id="Phobius"/>
    </source>
</evidence>
<keyword evidence="1" id="KW-1133">Transmembrane helix</keyword>
<feature type="transmembrane region" description="Helical" evidence="1">
    <location>
        <begin position="91"/>
        <end position="110"/>
    </location>
</feature>
<keyword evidence="3" id="KW-1185">Reference proteome</keyword>
<keyword evidence="1" id="KW-0472">Membrane</keyword>
<organism evidence="2 3">
    <name type="scientific">Novosphingobium fuchskuhlense</name>
    <dbReference type="NCBI Taxonomy" id="1117702"/>
    <lineage>
        <taxon>Bacteria</taxon>
        <taxon>Pseudomonadati</taxon>
        <taxon>Pseudomonadota</taxon>
        <taxon>Alphaproteobacteria</taxon>
        <taxon>Sphingomonadales</taxon>
        <taxon>Sphingomonadaceae</taxon>
        <taxon>Novosphingobium</taxon>
    </lineage>
</organism>
<dbReference type="RefSeq" id="WP_067911915.1">
    <property type="nucleotide sequence ID" value="NZ_KQ954245.1"/>
</dbReference>
<accession>A0A117UU54</accession>